<proteinExistence type="inferred from homology"/>
<organism evidence="5">
    <name type="scientific">Eucalyptus grandis</name>
    <name type="common">Flooded gum</name>
    <dbReference type="NCBI Taxonomy" id="71139"/>
    <lineage>
        <taxon>Eukaryota</taxon>
        <taxon>Viridiplantae</taxon>
        <taxon>Streptophyta</taxon>
        <taxon>Embryophyta</taxon>
        <taxon>Tracheophyta</taxon>
        <taxon>Spermatophyta</taxon>
        <taxon>Magnoliopsida</taxon>
        <taxon>eudicotyledons</taxon>
        <taxon>Gunneridae</taxon>
        <taxon>Pentapetalae</taxon>
        <taxon>rosids</taxon>
        <taxon>malvids</taxon>
        <taxon>Myrtales</taxon>
        <taxon>Myrtaceae</taxon>
        <taxon>Myrtoideae</taxon>
        <taxon>Eucalypteae</taxon>
        <taxon>Eucalyptus</taxon>
    </lineage>
</organism>
<dbReference type="InterPro" id="IPR011990">
    <property type="entry name" value="TPR-like_helical_dom_sf"/>
</dbReference>
<reference evidence="4" key="4">
    <citation type="submission" date="2023-07" db="EMBL/GenBank/DDBJ databases">
        <authorList>
            <person name="Myburg A.A."/>
            <person name="Grattapaglia D."/>
            <person name="Tuskan G.A."/>
            <person name="Hellsten U."/>
            <person name="Hayes R.D."/>
            <person name="Grimwood J."/>
            <person name="Jenkins J."/>
            <person name="Lindquist E."/>
            <person name="Tice H."/>
            <person name="Bauer D."/>
            <person name="Goodstein D.M."/>
            <person name="Dubchak I."/>
            <person name="Poliakov A."/>
            <person name="Mizrachi E."/>
            <person name="Kullan A.R."/>
            <person name="Hussey S.G."/>
            <person name="Pinard D."/>
            <person name="Van D.M."/>
            <person name="Singh P."/>
            <person name="Van J.I."/>
            <person name="Silva-Junior O.B."/>
            <person name="Togawa R.C."/>
            <person name="Pappas M.R."/>
            <person name="Faria D.A."/>
            <person name="Sansaloni C.P."/>
            <person name="Petroli C.D."/>
            <person name="Yang X."/>
            <person name="Ranjan P."/>
            <person name="Tschaplinski T.J."/>
            <person name="Ye C.Y."/>
            <person name="Li T."/>
            <person name="Sterck L."/>
            <person name="Vanneste K."/>
            <person name="Murat F."/>
            <person name="Soler M."/>
            <person name="Clemente H.S."/>
            <person name="Saidi N."/>
            <person name="Cassan-Wang H."/>
            <person name="Dunand C."/>
            <person name="Hefer C.A."/>
            <person name="Bornberg-Bauer E."/>
            <person name="Kersting A.R."/>
            <person name="Vining K."/>
            <person name="Amarasinghe V."/>
            <person name="Ranik M."/>
            <person name="Naithani S."/>
            <person name="Elser J."/>
            <person name="Boyd A.E."/>
            <person name="Liston A."/>
            <person name="Spatafora J.W."/>
            <person name="Dharmwardhana P."/>
            <person name="Raja R."/>
            <person name="Sullivan C."/>
            <person name="Romanel E."/>
            <person name="Alves-Ferreira M."/>
            <person name="Kulheim C."/>
            <person name="Foley W."/>
            <person name="Carocha V."/>
            <person name="Paiva J."/>
            <person name="Kudrna D."/>
            <person name="Brommonschenkel S.H."/>
            <person name="Pasquali G."/>
            <person name="Byrne M."/>
            <person name="Rigault P."/>
            <person name="Tibbits J."/>
            <person name="Spokevicius A."/>
            <person name="Jones R.C."/>
            <person name="Steane D.A."/>
            <person name="Vaillancourt R.E."/>
            <person name="Potts B.M."/>
            <person name="Joubert F."/>
            <person name="Barry K."/>
            <person name="Pappas G.J."/>
            <person name="Strauss S.H."/>
            <person name="Jaiswal P."/>
            <person name="Grima-Pettenati J."/>
            <person name="Salse J."/>
            <person name="Van D.P."/>
            <person name="Rokhsar D.S."/>
            <person name="Schmutz J."/>
        </authorList>
    </citation>
    <scope>NUCLEOTIDE SEQUENCE</scope>
    <source>
        <tissue evidence="4">Leaf extractions</tissue>
    </source>
</reference>
<evidence type="ECO:0008006" key="7">
    <source>
        <dbReference type="Google" id="ProtNLM"/>
    </source>
</evidence>
<dbReference type="EMBL" id="MU848374">
    <property type="protein sequence ID" value="KAK2632724.1"/>
    <property type="molecule type" value="Genomic_DNA"/>
</dbReference>
<evidence type="ECO:0000313" key="6">
    <source>
        <dbReference type="Proteomes" id="UP000030711"/>
    </source>
</evidence>
<evidence type="ECO:0000313" key="5">
    <source>
        <dbReference type="EMBL" id="KCW45199.1"/>
    </source>
</evidence>
<accession>A0A058ZUS0</accession>
<dbReference type="NCBIfam" id="TIGR00756">
    <property type="entry name" value="PPR"/>
    <property type="match status" value="1"/>
</dbReference>
<dbReference type="EMBL" id="KK198889">
    <property type="protein sequence ID" value="KCW45199.1"/>
    <property type="molecule type" value="Genomic_DNA"/>
</dbReference>
<comment type="similarity">
    <text evidence="1">Belongs to the PPR family. P subfamily.</text>
</comment>
<evidence type="ECO:0000256" key="1">
    <source>
        <dbReference type="ARBA" id="ARBA00007626"/>
    </source>
</evidence>
<evidence type="ECO:0000256" key="2">
    <source>
        <dbReference type="ARBA" id="ARBA00022737"/>
    </source>
</evidence>
<dbReference type="InParanoid" id="A0A058ZUS0"/>
<dbReference type="Gene3D" id="1.25.40.10">
    <property type="entry name" value="Tetratricopeptide repeat domain"/>
    <property type="match status" value="1"/>
</dbReference>
<reference evidence="4" key="2">
    <citation type="journal article" date="2014" name="Nature">
        <title>The genome of Eucalyptus grandis.</title>
        <authorList>
            <person name="Myburg A.A."/>
            <person name="Grattapaglia D."/>
            <person name="Tuskan G.A."/>
            <person name="Hellsten U."/>
            <person name="Hayes R.D."/>
            <person name="Grimwood J."/>
            <person name="Jenkins J."/>
            <person name="Lindquist E."/>
            <person name="Tice H."/>
            <person name="Bauer D."/>
            <person name="Goodstein D.M."/>
            <person name="Dubchak I."/>
            <person name="Poliakov A."/>
            <person name="Mizrachi E."/>
            <person name="Kullan A.R."/>
            <person name="Hussey S.G."/>
            <person name="Pinard D."/>
            <person name="van der Merwe K."/>
            <person name="Singh P."/>
            <person name="van Jaarsveld I."/>
            <person name="Silva-Junior O.B."/>
            <person name="Togawa R.C."/>
            <person name="Pappas M.R."/>
            <person name="Faria D.A."/>
            <person name="Sansaloni C.P."/>
            <person name="Petroli C.D."/>
            <person name="Yang X."/>
            <person name="Ranjan P."/>
            <person name="Tschaplinski T.J."/>
            <person name="Ye C.Y."/>
            <person name="Li T."/>
            <person name="Sterck L."/>
            <person name="Vanneste K."/>
            <person name="Murat F."/>
            <person name="Soler M."/>
            <person name="Clemente H.S."/>
            <person name="Saidi N."/>
            <person name="Cassan-Wang H."/>
            <person name="Dunand C."/>
            <person name="Hefer C.A."/>
            <person name="Bornberg-Bauer E."/>
            <person name="Kersting A.R."/>
            <person name="Vining K."/>
            <person name="Amarasinghe V."/>
            <person name="Ranik M."/>
            <person name="Naithani S."/>
            <person name="Elser J."/>
            <person name="Boyd A.E."/>
            <person name="Liston A."/>
            <person name="Spatafora J.W."/>
            <person name="Dharmwardhana P."/>
            <person name="Raja R."/>
            <person name="Sullivan C."/>
            <person name="Romanel E."/>
            <person name="Alves-Ferreira M."/>
            <person name="Kulheim C."/>
            <person name="Foley W."/>
            <person name="Carocha V."/>
            <person name="Paiva J."/>
            <person name="Kudrna D."/>
            <person name="Brommonschenkel S.H."/>
            <person name="Pasquali G."/>
            <person name="Byrne M."/>
            <person name="Rigault P."/>
            <person name="Tibbits J."/>
            <person name="Spokevicius A."/>
            <person name="Jones R.C."/>
            <person name="Steane D.A."/>
            <person name="Vaillancourt R.E."/>
            <person name="Potts B.M."/>
            <person name="Joubert F."/>
            <person name="Barry K."/>
            <person name="Pappas G.J."/>
            <person name="Strauss S.H."/>
            <person name="Jaiswal P."/>
            <person name="Grima-Pettenati J."/>
            <person name="Salse J."/>
            <person name="Van de Peer Y."/>
            <person name="Rokhsar D.S."/>
            <person name="Schmutz J."/>
        </authorList>
    </citation>
    <scope>NUCLEOTIDE SEQUENCE</scope>
    <source>
        <tissue evidence="4">Leaf extractions</tissue>
    </source>
</reference>
<name>A0A058ZUS0_EUCGR</name>
<dbReference type="PANTHER" id="PTHR47936:SF1">
    <property type="entry name" value="PENTATRICOPEPTIDE REPEAT-CONTAINING PROTEIN GUN1, CHLOROPLASTIC"/>
    <property type="match status" value="1"/>
</dbReference>
<reference evidence="4" key="3">
    <citation type="submission" date="2023-04" db="EMBL/GenBank/DDBJ databases">
        <title>WGS assembly of Eucalyptus grandis.</title>
        <authorList>
            <person name="Myburg A."/>
            <person name="Grattapaglia D."/>
            <person name="Tuskan G."/>
            <person name="Hellsten U."/>
            <person name="Hayes R."/>
            <person name="Grimwood J."/>
            <person name="Jenkins J."/>
            <person name="Lindquist E."/>
            <person name="Tice H."/>
            <person name="Bauer D."/>
            <person name="Goodstein D."/>
            <person name="Dubchak I."/>
            <person name="Poliakov A."/>
            <person name="Mizrachi E."/>
            <person name="Kullan A."/>
            <person name="Hussey S."/>
            <person name="Pinard D."/>
            <person name="Van D."/>
            <person name="Singh P."/>
            <person name="Van J."/>
            <person name="Silva-Junior O."/>
            <person name="Togawa R."/>
            <person name="Pappas M."/>
            <person name="Faria D."/>
            <person name="Sansaloni C."/>
            <person name="Petroli C."/>
            <person name="Yang X."/>
            <person name="Ranjan P."/>
            <person name="Tschaplinski T."/>
            <person name="Ye C."/>
            <person name="Li T."/>
            <person name="Sterck L."/>
            <person name="Vanneste K."/>
            <person name="Murat F."/>
            <person name="Soler M."/>
            <person name="Clemente H."/>
            <person name="Saidi N."/>
            <person name="Cassan-Wang H."/>
            <person name="Dunand C."/>
            <person name="Hefer C."/>
            <person name="Bornberg-Bauer E."/>
            <person name="Kersting A."/>
            <person name="Vining K."/>
            <person name="Amarasinghe V."/>
            <person name="Ranik M."/>
            <person name="Naithani S."/>
            <person name="Elser J."/>
            <person name="Boyd A."/>
            <person name="Liston A."/>
            <person name="Spatafora J."/>
            <person name="Dharmwardhana P."/>
            <person name="Raja R."/>
            <person name="Sullivan C."/>
            <person name="Romanel E."/>
            <person name="Alves-Ferreira M."/>
            <person name="Kulheim C."/>
            <person name="Foley W."/>
            <person name="Carocha V."/>
            <person name="Paiva J."/>
            <person name="Kudrna D."/>
            <person name="Brommonschenkel S."/>
            <person name="Pasquali G."/>
            <person name="Byrne M."/>
            <person name="Rigault P."/>
            <person name="Tibbits J."/>
            <person name="Spokevicius A."/>
            <person name="Jones R."/>
            <person name="Steane D."/>
            <person name="Vaillancourt R."/>
            <person name="Potts B."/>
            <person name="Joubert F."/>
            <person name="Barry K."/>
            <person name="Pappas G."/>
            <person name="Strauss S."/>
            <person name="Jaiswal P."/>
            <person name="Grima-Pettenati J."/>
            <person name="Salse J."/>
            <person name="Van D."/>
            <person name="Rokhsar D."/>
            <person name="Schmutz J."/>
        </authorList>
    </citation>
    <scope>NUCLEOTIDE SEQUENCE</scope>
    <source>
        <tissue evidence="4">Leaf extractions</tissue>
    </source>
</reference>
<dbReference type="PANTHER" id="PTHR47936">
    <property type="entry name" value="PPR_LONG DOMAIN-CONTAINING PROTEIN"/>
    <property type="match status" value="1"/>
</dbReference>
<dbReference type="PROSITE" id="PS51375">
    <property type="entry name" value="PPR"/>
    <property type="match status" value="1"/>
</dbReference>
<dbReference type="Proteomes" id="UP000030711">
    <property type="component" value="Unassembled WGS sequence"/>
</dbReference>
<keyword evidence="6" id="KW-1185">Reference proteome</keyword>
<keyword evidence="2" id="KW-0677">Repeat</keyword>
<dbReference type="Gramene" id="KCW45199">
    <property type="protein sequence ID" value="KCW45199"/>
    <property type="gene ID" value="EUGRSUZ_L01174"/>
</dbReference>
<dbReference type="AlphaFoldDB" id="A0A058ZUS0"/>
<dbReference type="Pfam" id="PF13041">
    <property type="entry name" value="PPR_2"/>
    <property type="match status" value="1"/>
</dbReference>
<dbReference type="InterPro" id="IPR002885">
    <property type="entry name" value="PPR_rpt"/>
</dbReference>
<reference evidence="5" key="1">
    <citation type="submission" date="2013-07" db="EMBL/GenBank/DDBJ databases">
        <title>The genome of Eucalyptus grandis.</title>
        <authorList>
            <person name="Schmutz J."/>
            <person name="Hayes R."/>
            <person name="Myburg A."/>
            <person name="Tuskan G."/>
            <person name="Grattapaglia D."/>
            <person name="Rokhsar D.S."/>
        </authorList>
    </citation>
    <scope>NUCLEOTIDE SEQUENCE</scope>
    <source>
        <tissue evidence="5">Leaf extractions</tissue>
    </source>
</reference>
<sequence length="73" mass="8242">MQMNKRKCDIDVVTYNTVINGFGIVGEIKEAKRVFGEMSREGILPSVATYNAMIQVLYRKDNVENAILVSKKC</sequence>
<evidence type="ECO:0000313" key="4">
    <source>
        <dbReference type="EMBL" id="KAK2632724.1"/>
    </source>
</evidence>
<protein>
    <recommendedName>
        <fullName evidence="7">Pentacotripeptide-repeat region of PRORP domain-containing protein</fullName>
    </recommendedName>
</protein>
<evidence type="ECO:0000256" key="3">
    <source>
        <dbReference type="PROSITE-ProRule" id="PRU00708"/>
    </source>
</evidence>
<gene>
    <name evidence="5" type="ORF">EUGRSUZ_L01174</name>
</gene>
<feature type="repeat" description="PPR" evidence="3">
    <location>
        <begin position="11"/>
        <end position="45"/>
    </location>
</feature>